<evidence type="ECO:0000256" key="1">
    <source>
        <dbReference type="ARBA" id="ARBA00001974"/>
    </source>
</evidence>
<dbReference type="EMBL" id="FQXE01000005">
    <property type="protein sequence ID" value="SHH86122.1"/>
    <property type="molecule type" value="Genomic_DNA"/>
</dbReference>
<dbReference type="Pfam" id="PF07992">
    <property type="entry name" value="Pyr_redox_2"/>
    <property type="match status" value="1"/>
</dbReference>
<sequence length="420" mass="45552">MSTPYAVAAKHTVVIIGAGTGGAAVAARLRRAKPDLDIAIIDPSPFHYYQPAWTLVGGGQYAVARTRRPTKAVLPANVAYFQDHVTSFDPDRNQLALGGGNRLGYDFLVVAAGIQLNWDAIEGLSEALGKNGVSSNYRYDLAPYTWDCIQKLRGGVALFTQPPGQIKCAGAPQKALYLAADFLRKRKIQADLRFYTAAGAMFGVPFYSKALDKVIASYGAQAQLGRNLVAVNGPSKTAVFETVVDGQKQREEVAFDFLHAVPPQSAPDFIRNSPLADAAGWLDVDKSTLQHVRYPNIFGLGDCTSTPNSKTAAAVKSQVPVLAGNLLQALGGRQATAQYDGYAACPLTTSAGKVLLAEFCYGGVVSPSLPLDPRVPRRFYWWLKKSFLPFFYWNVLIKGRNLASTHKKRDFPEQLPAIRP</sequence>
<dbReference type="FunFam" id="3.50.50.60:FF:000034">
    <property type="entry name" value="sulfide:quinone oxidoreductase, mitochondrial"/>
    <property type="match status" value="1"/>
</dbReference>
<organism evidence="8 9">
    <name type="scientific">Pollutimonas bauzanensis</name>
    <dbReference type="NCBI Taxonomy" id="658167"/>
    <lineage>
        <taxon>Bacteria</taxon>
        <taxon>Pseudomonadati</taxon>
        <taxon>Pseudomonadota</taxon>
        <taxon>Betaproteobacteria</taxon>
        <taxon>Burkholderiales</taxon>
        <taxon>Alcaligenaceae</taxon>
        <taxon>Pollutimonas</taxon>
    </lineage>
</organism>
<dbReference type="Proteomes" id="UP000184226">
    <property type="component" value="Unassembled WGS sequence"/>
</dbReference>
<dbReference type="OrthoDB" id="9802771at2"/>
<dbReference type="Gene3D" id="3.50.50.60">
    <property type="entry name" value="FAD/NAD(P)-binding domain"/>
    <property type="match status" value="2"/>
</dbReference>
<evidence type="ECO:0000313" key="9">
    <source>
        <dbReference type="Proteomes" id="UP000184226"/>
    </source>
</evidence>
<proteinExistence type="predicted"/>
<reference evidence="8 9" key="1">
    <citation type="submission" date="2016-11" db="EMBL/GenBank/DDBJ databases">
        <authorList>
            <person name="Jaros S."/>
            <person name="Januszkiewicz K."/>
            <person name="Wedrychowicz H."/>
        </authorList>
    </citation>
    <scope>NUCLEOTIDE SEQUENCE [LARGE SCALE GENOMIC DNA]</scope>
    <source>
        <strain evidence="8 9">CGMCC 1.10190</strain>
    </source>
</reference>
<evidence type="ECO:0000256" key="2">
    <source>
        <dbReference type="ARBA" id="ARBA00022630"/>
    </source>
</evidence>
<dbReference type="GO" id="GO:0070221">
    <property type="term" value="P:sulfide oxidation, using sulfide:quinone oxidoreductase"/>
    <property type="evidence" value="ECO:0007669"/>
    <property type="project" value="TreeGrafter"/>
</dbReference>
<comment type="cofactor">
    <cofactor evidence="1">
        <name>FAD</name>
        <dbReference type="ChEBI" id="CHEBI:57692"/>
    </cofactor>
</comment>
<evidence type="ECO:0000256" key="4">
    <source>
        <dbReference type="ARBA" id="ARBA00022827"/>
    </source>
</evidence>
<keyword evidence="9" id="KW-1185">Reference proteome</keyword>
<dbReference type="AlphaFoldDB" id="A0A1M5WF58"/>
<evidence type="ECO:0000256" key="3">
    <source>
        <dbReference type="ARBA" id="ARBA00022719"/>
    </source>
</evidence>
<dbReference type="GO" id="GO:0071949">
    <property type="term" value="F:FAD binding"/>
    <property type="evidence" value="ECO:0007669"/>
    <property type="project" value="TreeGrafter"/>
</dbReference>
<dbReference type="PANTHER" id="PTHR10632:SF2">
    <property type="entry name" value="SULFIDE:QUINONE OXIDOREDUCTASE, MITOCHONDRIAL"/>
    <property type="match status" value="1"/>
</dbReference>
<name>A0A1M5WF58_9BURK</name>
<keyword evidence="2" id="KW-0285">Flavoprotein</keyword>
<dbReference type="STRING" id="658167.SAMN04488135_105223"/>
<evidence type="ECO:0000256" key="6">
    <source>
        <dbReference type="ARBA" id="ARBA00023002"/>
    </source>
</evidence>
<evidence type="ECO:0000256" key="5">
    <source>
        <dbReference type="ARBA" id="ARBA00022946"/>
    </source>
</evidence>
<dbReference type="PANTHER" id="PTHR10632">
    <property type="entry name" value="SULFIDE:QUINONE OXIDOREDUCTASE"/>
    <property type="match status" value="1"/>
</dbReference>
<evidence type="ECO:0000313" key="8">
    <source>
        <dbReference type="EMBL" id="SHH86122.1"/>
    </source>
</evidence>
<dbReference type="InterPro" id="IPR023753">
    <property type="entry name" value="FAD/NAD-binding_dom"/>
</dbReference>
<gene>
    <name evidence="8" type="ORF">SAMN04488135_105223</name>
</gene>
<accession>A0A1M5WF58</accession>
<keyword evidence="5" id="KW-0809">Transit peptide</keyword>
<keyword evidence="6" id="KW-0560">Oxidoreductase</keyword>
<feature type="domain" description="FAD/NAD(P)-binding" evidence="7">
    <location>
        <begin position="12"/>
        <end position="129"/>
    </location>
</feature>
<dbReference type="GO" id="GO:0048038">
    <property type="term" value="F:quinone binding"/>
    <property type="evidence" value="ECO:0007669"/>
    <property type="project" value="UniProtKB-KW"/>
</dbReference>
<dbReference type="InterPro" id="IPR015904">
    <property type="entry name" value="Sulphide_quinone_reductase"/>
</dbReference>
<dbReference type="RefSeq" id="WP_073103319.1">
    <property type="nucleotide sequence ID" value="NZ_FQXE01000005.1"/>
</dbReference>
<dbReference type="SUPFAM" id="SSF51905">
    <property type="entry name" value="FAD/NAD(P)-binding domain"/>
    <property type="match status" value="2"/>
</dbReference>
<evidence type="ECO:0000259" key="7">
    <source>
        <dbReference type="Pfam" id="PF07992"/>
    </source>
</evidence>
<protein>
    <submittedName>
        <fullName evidence="8">Sulfide:quinone oxidoreductase</fullName>
    </submittedName>
</protein>
<dbReference type="GO" id="GO:0070224">
    <property type="term" value="F:sulfide:quinone oxidoreductase activity"/>
    <property type="evidence" value="ECO:0007669"/>
    <property type="project" value="TreeGrafter"/>
</dbReference>
<keyword evidence="3" id="KW-0874">Quinone</keyword>
<keyword evidence="4" id="KW-0274">FAD</keyword>
<dbReference type="InterPro" id="IPR036188">
    <property type="entry name" value="FAD/NAD-bd_sf"/>
</dbReference>